<dbReference type="InterPro" id="IPR036871">
    <property type="entry name" value="PX_dom_sf"/>
</dbReference>
<dbReference type="Proteomes" id="UP001175227">
    <property type="component" value="Unassembled WGS sequence"/>
</dbReference>
<dbReference type="InterPro" id="IPR036305">
    <property type="entry name" value="RGS_sf"/>
</dbReference>
<dbReference type="PROSITE" id="PS50195">
    <property type="entry name" value="PX"/>
    <property type="match status" value="1"/>
</dbReference>
<dbReference type="GO" id="GO:0035091">
    <property type="term" value="F:phosphatidylinositol binding"/>
    <property type="evidence" value="ECO:0007669"/>
    <property type="project" value="InterPro"/>
</dbReference>
<evidence type="ECO:0000256" key="1">
    <source>
        <dbReference type="ARBA" id="ARBA00010883"/>
    </source>
</evidence>
<evidence type="ECO:0000259" key="4">
    <source>
        <dbReference type="PROSITE" id="PS50132"/>
    </source>
</evidence>
<feature type="transmembrane region" description="Helical" evidence="3">
    <location>
        <begin position="91"/>
        <end position="110"/>
    </location>
</feature>
<dbReference type="EMBL" id="JAUEPR010000008">
    <property type="protein sequence ID" value="KAK0481762.1"/>
    <property type="molecule type" value="Genomic_DNA"/>
</dbReference>
<evidence type="ECO:0000256" key="2">
    <source>
        <dbReference type="SAM" id="MobiDB-lite"/>
    </source>
</evidence>
<protein>
    <submittedName>
        <fullName evidence="7">PhoX domain-containing protein</fullName>
    </submittedName>
</protein>
<comment type="caution">
    <text evidence="7">The sequence shown here is derived from an EMBL/GenBank/DDBJ whole genome shotgun (WGS) entry which is preliminary data.</text>
</comment>
<dbReference type="SMART" id="SM00312">
    <property type="entry name" value="PX"/>
    <property type="match status" value="1"/>
</dbReference>
<keyword evidence="3" id="KW-0472">Membrane</keyword>
<dbReference type="PANTHER" id="PTHR22775">
    <property type="entry name" value="SORTING NEXIN"/>
    <property type="match status" value="1"/>
</dbReference>
<evidence type="ECO:0000259" key="5">
    <source>
        <dbReference type="PROSITE" id="PS50195"/>
    </source>
</evidence>
<dbReference type="InterPro" id="IPR016137">
    <property type="entry name" value="RGS"/>
</dbReference>
<keyword evidence="8" id="KW-1185">Reference proteome</keyword>
<dbReference type="Gene3D" id="1.10.167.10">
    <property type="entry name" value="Regulator of G-protein Signalling 4, domain 2"/>
    <property type="match status" value="1"/>
</dbReference>
<evidence type="ECO:0000313" key="7">
    <source>
        <dbReference type="EMBL" id="KAK0481762.1"/>
    </source>
</evidence>
<dbReference type="Pfam" id="PF00615">
    <property type="entry name" value="RGS"/>
    <property type="match status" value="1"/>
</dbReference>
<dbReference type="InterPro" id="IPR013937">
    <property type="entry name" value="Sorting_nexin_C"/>
</dbReference>
<comment type="similarity">
    <text evidence="1">Belongs to the sorting nexin family.</text>
</comment>
<feature type="domain" description="RGS" evidence="4">
    <location>
        <begin position="500"/>
        <end position="646"/>
    </location>
</feature>
<dbReference type="Pfam" id="PF02194">
    <property type="entry name" value="PXA"/>
    <property type="match status" value="1"/>
</dbReference>
<dbReference type="Gene3D" id="3.30.1520.10">
    <property type="entry name" value="Phox-like domain"/>
    <property type="match status" value="1"/>
</dbReference>
<dbReference type="SUPFAM" id="SSF64268">
    <property type="entry name" value="PX domain"/>
    <property type="match status" value="1"/>
</dbReference>
<feature type="compositionally biased region" description="Low complexity" evidence="2">
    <location>
        <begin position="703"/>
        <end position="718"/>
    </location>
</feature>
<name>A0AA39PCN5_9AGAR</name>
<feature type="domain" description="PXA" evidence="6">
    <location>
        <begin position="178"/>
        <end position="372"/>
    </location>
</feature>
<dbReference type="InterPro" id="IPR044926">
    <property type="entry name" value="RGS_subdomain_2"/>
</dbReference>
<feature type="region of interest" description="Disordered" evidence="2">
    <location>
        <begin position="689"/>
        <end position="763"/>
    </location>
</feature>
<reference evidence="7" key="1">
    <citation type="submission" date="2023-06" db="EMBL/GenBank/DDBJ databases">
        <authorList>
            <consortium name="Lawrence Berkeley National Laboratory"/>
            <person name="Ahrendt S."/>
            <person name="Sahu N."/>
            <person name="Indic B."/>
            <person name="Wong-Bajracharya J."/>
            <person name="Merenyi Z."/>
            <person name="Ke H.-M."/>
            <person name="Monk M."/>
            <person name="Kocsube S."/>
            <person name="Drula E."/>
            <person name="Lipzen A."/>
            <person name="Balint B."/>
            <person name="Henrissat B."/>
            <person name="Andreopoulos B."/>
            <person name="Martin F.M."/>
            <person name="Harder C.B."/>
            <person name="Rigling D."/>
            <person name="Ford K.L."/>
            <person name="Foster G.D."/>
            <person name="Pangilinan J."/>
            <person name="Papanicolaou A."/>
            <person name="Barry K."/>
            <person name="LaButti K."/>
            <person name="Viragh M."/>
            <person name="Koriabine M."/>
            <person name="Yan M."/>
            <person name="Riley R."/>
            <person name="Champramary S."/>
            <person name="Plett K.L."/>
            <person name="Tsai I.J."/>
            <person name="Slot J."/>
            <person name="Sipos G."/>
            <person name="Plett J."/>
            <person name="Nagy L.G."/>
            <person name="Grigoriev I.V."/>
        </authorList>
    </citation>
    <scope>NUCLEOTIDE SEQUENCE</scope>
    <source>
        <strain evidence="7">ICMP 16352</strain>
    </source>
</reference>
<keyword evidence="3" id="KW-1133">Transmembrane helix</keyword>
<proteinExistence type="inferred from homology"/>
<dbReference type="InterPro" id="IPR001683">
    <property type="entry name" value="PX_dom"/>
</dbReference>
<dbReference type="InterPro" id="IPR003114">
    <property type="entry name" value="Phox_assoc"/>
</dbReference>
<dbReference type="Pfam" id="PF08628">
    <property type="entry name" value="Nexin_C"/>
    <property type="match status" value="1"/>
</dbReference>
<dbReference type="SMART" id="SM00313">
    <property type="entry name" value="PXA"/>
    <property type="match status" value="1"/>
</dbReference>
<dbReference type="SUPFAM" id="SSF48097">
    <property type="entry name" value="Regulator of G-protein signaling, RGS"/>
    <property type="match status" value="1"/>
</dbReference>
<feature type="domain" description="PX" evidence="5">
    <location>
        <begin position="918"/>
        <end position="1035"/>
    </location>
</feature>
<evidence type="ECO:0000259" key="6">
    <source>
        <dbReference type="PROSITE" id="PS51207"/>
    </source>
</evidence>
<evidence type="ECO:0000313" key="8">
    <source>
        <dbReference type="Proteomes" id="UP001175227"/>
    </source>
</evidence>
<dbReference type="PANTHER" id="PTHR22775:SF3">
    <property type="entry name" value="SORTING NEXIN-13"/>
    <property type="match status" value="1"/>
</dbReference>
<feature type="region of interest" description="Disordered" evidence="2">
    <location>
        <begin position="778"/>
        <end position="807"/>
    </location>
</feature>
<gene>
    <name evidence="7" type="ORF">IW261DRAFT_1550774</name>
</gene>
<evidence type="ECO:0000256" key="3">
    <source>
        <dbReference type="SAM" id="Phobius"/>
    </source>
</evidence>
<dbReference type="PROSITE" id="PS51207">
    <property type="entry name" value="PXA"/>
    <property type="match status" value="1"/>
</dbReference>
<dbReference type="SMART" id="SM00315">
    <property type="entry name" value="RGS"/>
    <property type="match status" value="1"/>
</dbReference>
<keyword evidence="3" id="KW-0812">Transmembrane</keyword>
<accession>A0AA39PCN5</accession>
<sequence>MPPHMKPSGVDKRPFSVDDMCRYGGLLAAIQYAMVMEEEEKPRPPTAAFIVIRIFGIRVTPSASPARDIFAPLRQLSISKWLDRSNDDHEALLATIFLFGIIAVLLPIALRIVSSPIVLLLLSPLFLFTRNCPATHPRLFNAARPFAFSTPAAWQAVLTRSQWSQNTPQSFPPLYPESPLVSEALNDIIIKIVRDFVMVWYQEISSSPAFPIAVSTVIHDSVEKMLDRATGIDFASLVVKRILPKITAHIELFRQSEIALRGAGLERRLTQSEELDLLLASRYAAGMESSKLHDAVDNLSTTFTKQTEEMHLRHLVDMVLPHVLPETEARSKALKIVVREIAACSVLYPVMEMVADPDFWNRVIDQIAGAAIHQQKLITKVRNVLEAQSPRRQHHYSSTPLSSAPNELITIRTDPHQFESFLRSISRFSSLLDARRLKNDVVGEIRRTRMLLEKTEDVVAFLDRLYTAKRKVEERIVVLGGEEDSRQSAYPETSSKSGLTLRDVLRNPSSLSYLMEFMDRRHRSLLVQFWLTVESFKNPLESVDSDTENEEDEAIQDPTTAITVKEDISMIYELYFSGPTPHPALSCISQKNADIIRDFARNEVTPSLASQKRVRRSVMTAQKQVEMEMEQDFEEFERTELWFRVVEDADLSSKKTAIEEYPQDQYASVNHSTNQVPFQSRIGLGHVPPFLQRSESSPGYLMRRTASSGSGRSSRSRPGSPPLRAPPSNIEVLMSPVADSSENSRAPLFDGPDDQEQKAEEKRMDAIQAALTDIIALEGDAETSPGVEHRDDASSYRSMHSSTKQKRRAVFDDYDELDEVEDDHHDDARDEHQSFQLAAPGDLQLSYEISRLGDKITSLLAQDTMLDNLIKKAELTGDTQELRLLMKSKSAMNRELRELQFQKSQYEQQESANRLLSDRTKVSIVSSTNGEEGGKMVVRYLVEVQQLAPDGAFASGWVVARRYNEFLNMHNKLRERYGLVRTLDFPGKLVPALSGHFMDARRTSLEKYLQNVVAIPIVCESDELKSFLSRDSPFVASPTQPSTSKPQTFSGTALVRNVYRTVAESIDDMFFGPSMLDVMIQRLTRQAAEFVGIVGSGVNDEELVAQALDAAGKSSSEATLSRLSADLKPLDGESSTSTFTAPICDLILAIFELNKQNNWLRRQAIVIILQQVLGGTIERKIRETFKLLIGETRLMSYINIFRDGLWPGGKLKPPGIPRTSEERLRTRDEANHLAANIMGRSNARRGARRIFAVLQNRRLNQHIAYTVVDEVIAALFPEIILPATSTEHCFGYDPMTIHHDSDGA</sequence>
<dbReference type="Pfam" id="PF00787">
    <property type="entry name" value="PX"/>
    <property type="match status" value="1"/>
</dbReference>
<organism evidence="7 8">
    <name type="scientific">Armillaria novae-zelandiae</name>
    <dbReference type="NCBI Taxonomy" id="153914"/>
    <lineage>
        <taxon>Eukaryota</taxon>
        <taxon>Fungi</taxon>
        <taxon>Dikarya</taxon>
        <taxon>Basidiomycota</taxon>
        <taxon>Agaricomycotina</taxon>
        <taxon>Agaricomycetes</taxon>
        <taxon>Agaricomycetidae</taxon>
        <taxon>Agaricales</taxon>
        <taxon>Marasmiineae</taxon>
        <taxon>Physalacriaceae</taxon>
        <taxon>Armillaria</taxon>
    </lineage>
</organism>
<dbReference type="PROSITE" id="PS50132">
    <property type="entry name" value="RGS"/>
    <property type="match status" value="1"/>
</dbReference>